<dbReference type="RefSeq" id="WP_099542325.1">
    <property type="nucleotide sequence ID" value="NZ_PEBQ01000211.1"/>
</dbReference>
<dbReference type="EMBL" id="PEBQ01000211">
    <property type="protein sequence ID" value="PHY92655.1"/>
    <property type="molecule type" value="Genomic_DNA"/>
</dbReference>
<sequence length="88" mass="10132">MCHACVVLTDKNHTEAETQYELAKALKMRVKDLPLLEGYTEESLVGNSCLCPIDMHKLGQMLKFDVTAPYENSQKMNDEWIFRPANRQ</sequence>
<proteinExistence type="predicted"/>
<dbReference type="Proteomes" id="UP000228751">
    <property type="component" value="Unassembled WGS sequence"/>
</dbReference>
<protein>
    <submittedName>
        <fullName evidence="1">Uncharacterized protein</fullName>
    </submittedName>
</protein>
<comment type="caution">
    <text evidence="1">The sequence shown here is derived from an EMBL/GenBank/DDBJ whole genome shotgun (WGS) entry which is preliminary data.</text>
</comment>
<evidence type="ECO:0000313" key="2">
    <source>
        <dbReference type="Proteomes" id="UP000228751"/>
    </source>
</evidence>
<organism evidence="1 2">
    <name type="scientific">Acetobacter pomorum</name>
    <dbReference type="NCBI Taxonomy" id="65959"/>
    <lineage>
        <taxon>Bacteria</taxon>
        <taxon>Pseudomonadati</taxon>
        <taxon>Pseudomonadota</taxon>
        <taxon>Alphaproteobacteria</taxon>
        <taxon>Acetobacterales</taxon>
        <taxon>Acetobacteraceae</taxon>
        <taxon>Acetobacter</taxon>
    </lineage>
</organism>
<reference evidence="1 2" key="1">
    <citation type="submission" date="2017-10" db="EMBL/GenBank/DDBJ databases">
        <title>Genomic analysis of the genus Acetobacter.</title>
        <authorList>
            <person name="Kim K.H."/>
            <person name="Chun B.H."/>
            <person name="Son A.R."/>
            <person name="Jeon C.O."/>
        </authorList>
    </citation>
    <scope>NUCLEOTIDE SEQUENCE [LARGE SCALE GENOMIC DNA]</scope>
    <source>
        <strain evidence="1 2">LHT 2458</strain>
    </source>
</reference>
<name>A0A2G4RA45_9PROT</name>
<evidence type="ECO:0000313" key="1">
    <source>
        <dbReference type="EMBL" id="PHY92655.1"/>
    </source>
</evidence>
<keyword evidence="2" id="KW-1185">Reference proteome</keyword>
<accession>A0A2G4RA45</accession>
<dbReference type="AlphaFoldDB" id="A0A2G4RA45"/>
<gene>
    <name evidence="1" type="ORF">CSR02_15745</name>
</gene>